<organism evidence="1 2">
    <name type="scientific">Biomaibacter acetigenes</name>
    <dbReference type="NCBI Taxonomy" id="2316383"/>
    <lineage>
        <taxon>Bacteria</taxon>
        <taxon>Bacillati</taxon>
        <taxon>Bacillota</taxon>
        <taxon>Clostridia</taxon>
        <taxon>Thermosediminibacterales</taxon>
        <taxon>Tepidanaerobacteraceae</taxon>
        <taxon>Biomaibacter</taxon>
    </lineage>
</organism>
<sequence>MFGAEPKLKSLIKKEAREPSRCFLKSGVYIYKPFGCFRLPSAASYVKGRENFIHAYNRLKDSPDIFVAKCKNRGHPGF</sequence>
<reference evidence="1 2" key="1">
    <citation type="submission" date="2018-10" db="EMBL/GenBank/DDBJ databases">
        <authorList>
            <person name="Zhang X."/>
        </authorList>
    </citation>
    <scope>NUCLEOTIDE SEQUENCE [LARGE SCALE GENOMIC DNA]</scope>
    <source>
        <strain evidence="1 2">SK-G1</strain>
    </source>
</reference>
<name>A0A3G2R7X1_9FIRM</name>
<gene>
    <name evidence="1" type="ORF">D2962_11665</name>
</gene>
<dbReference type="Proteomes" id="UP000280960">
    <property type="component" value="Chromosome"/>
</dbReference>
<evidence type="ECO:0000313" key="1">
    <source>
        <dbReference type="EMBL" id="AYO31168.1"/>
    </source>
</evidence>
<dbReference type="EMBL" id="CP033169">
    <property type="protein sequence ID" value="AYO31168.1"/>
    <property type="molecule type" value="Genomic_DNA"/>
</dbReference>
<protein>
    <submittedName>
        <fullName evidence="1">Uncharacterized protein</fullName>
    </submittedName>
</protein>
<evidence type="ECO:0000313" key="2">
    <source>
        <dbReference type="Proteomes" id="UP000280960"/>
    </source>
</evidence>
<proteinExistence type="predicted"/>
<accession>A0A3G2R7X1</accession>
<keyword evidence="2" id="KW-1185">Reference proteome</keyword>
<dbReference type="KEGG" id="bacg:D2962_11665"/>
<dbReference type="AlphaFoldDB" id="A0A3G2R7X1"/>